<evidence type="ECO:0000256" key="6">
    <source>
        <dbReference type="ARBA" id="ARBA00023136"/>
    </source>
</evidence>
<evidence type="ECO:0000256" key="7">
    <source>
        <dbReference type="ARBA" id="ARBA00023315"/>
    </source>
</evidence>
<dbReference type="InterPro" id="IPR002656">
    <property type="entry name" value="Acyl_transf_3_dom"/>
</dbReference>
<feature type="transmembrane region" description="Helical" evidence="9">
    <location>
        <begin position="436"/>
        <end position="457"/>
    </location>
</feature>
<dbReference type="SUPFAM" id="SSF52266">
    <property type="entry name" value="SGNH hydrolase"/>
    <property type="match status" value="1"/>
</dbReference>
<dbReference type="GO" id="GO:0016746">
    <property type="term" value="F:acyltransferase activity"/>
    <property type="evidence" value="ECO:0007669"/>
    <property type="project" value="UniProtKB-KW"/>
</dbReference>
<dbReference type="Pfam" id="PF01757">
    <property type="entry name" value="Acyl_transf_3"/>
    <property type="match status" value="1"/>
</dbReference>
<accession>A0ABR9DWQ7</accession>
<keyword evidence="4 9" id="KW-0812">Transmembrane</keyword>
<dbReference type="Proteomes" id="UP000642107">
    <property type="component" value="Unassembled WGS sequence"/>
</dbReference>
<dbReference type="PANTHER" id="PTHR23028">
    <property type="entry name" value="ACETYLTRANSFERASE"/>
    <property type="match status" value="1"/>
</dbReference>
<evidence type="ECO:0000256" key="9">
    <source>
        <dbReference type="SAM" id="Phobius"/>
    </source>
</evidence>
<dbReference type="CDD" id="cd01840">
    <property type="entry name" value="SGNH_hydrolase_yrhL_like"/>
    <property type="match status" value="1"/>
</dbReference>
<evidence type="ECO:0000259" key="10">
    <source>
        <dbReference type="Pfam" id="PF01757"/>
    </source>
</evidence>
<evidence type="ECO:0000256" key="3">
    <source>
        <dbReference type="ARBA" id="ARBA00022679"/>
    </source>
</evidence>
<keyword evidence="6 9" id="KW-0472">Membrane</keyword>
<evidence type="ECO:0000313" key="12">
    <source>
        <dbReference type="Proteomes" id="UP000642107"/>
    </source>
</evidence>
<dbReference type="Gene3D" id="3.40.50.1110">
    <property type="entry name" value="SGNH hydrolase"/>
    <property type="match status" value="1"/>
</dbReference>
<proteinExistence type="predicted"/>
<comment type="caution">
    <text evidence="11">The sequence shown here is derived from an EMBL/GenBank/DDBJ whole genome shotgun (WGS) entry which is preliminary data.</text>
</comment>
<dbReference type="InterPro" id="IPR036514">
    <property type="entry name" value="SGNH_hydro_sf"/>
</dbReference>
<sequence>MAARTTDLSVEDATATAENGTGTVRTVDPPTGATRLVQRRPTPRRIAGIDGLRAVAVLLVLAFHLAPNAVPGGFVGVDVFFVISGFLITMGLLREKARTGRIDLAHFWTRRVRRLLPALLVVVAVCSPVALLVGGDVRVHLDRQVFGALTFSSNWVSIAAEDSYFSALVPQMFSNLWSLAVEEQFYLVWPLVVLGVLLLARSRRAGLVAAGAAALASAGAMALLHTPGEDPTRVYYGTDTHVFGMMLGALLAFWYFGNVRTGRPAPWPAALTPVGRGARVVRALKRRRPGVVAGVCLVVIGAFSLLVPWDSAVTYRGGLFVVSLAAALLVTTMLHDSRVRRLLETPALRWIGERSYGVYLWHWPVFVLLTQIFAKQWVEGSGVPLVWVVTVVVTFVLAGLSFRYVEQPVVRDGVLVSLERLARWVRPARSAPGRGLRAPLVGGAMVACLVLTGFAVATAPHVTSIEQDIAAGMGENGPGEGPGTPGPGAAEVPTVAPSGTPGATSEPSDVPSPAPSDVPGEPSGAPSTEPGAGAEPSASTAPPATGADLVVVGDSVTAASAKQIRALLPDVRIDSAVSRSMLVAPGILGELEKKGELPDVVVLALATNTTLRERTIDDVLAAVGPKRRVVLVNAYGARSWIKGTNAVIAKAAKEHPQVSVADWHGAVRSHGELLAADGVHPTRDGAAVYARLVADAYVAARD</sequence>
<evidence type="ECO:0000313" key="11">
    <source>
        <dbReference type="EMBL" id="MBD9700405.1"/>
    </source>
</evidence>
<reference evidence="11 12" key="1">
    <citation type="submission" date="2020-09" db="EMBL/GenBank/DDBJ databases">
        <title>Flavimobilis rhizosphaerae sp. nov., isolated from rhizosphere soil of Spartina alterniflora.</title>
        <authorList>
            <person name="Hanqin C."/>
        </authorList>
    </citation>
    <scope>NUCLEOTIDE SEQUENCE [LARGE SCALE GENOMIC DNA]</scope>
    <source>
        <strain evidence="11 12">GY 10621</strain>
    </source>
</reference>
<evidence type="ECO:0000256" key="1">
    <source>
        <dbReference type="ARBA" id="ARBA00004651"/>
    </source>
</evidence>
<dbReference type="InterPro" id="IPR050879">
    <property type="entry name" value="Acyltransferase_3"/>
</dbReference>
<evidence type="ECO:0000256" key="8">
    <source>
        <dbReference type="SAM" id="MobiDB-lite"/>
    </source>
</evidence>
<feature type="transmembrane region" description="Helical" evidence="9">
    <location>
        <begin position="289"/>
        <end position="309"/>
    </location>
</feature>
<name>A0ABR9DWQ7_9MICO</name>
<feature type="domain" description="Acyltransferase 3" evidence="10">
    <location>
        <begin position="47"/>
        <end position="400"/>
    </location>
</feature>
<feature type="transmembrane region" description="Helical" evidence="9">
    <location>
        <begin position="184"/>
        <end position="200"/>
    </location>
</feature>
<comment type="subcellular location">
    <subcellularLocation>
        <location evidence="1">Cell membrane</location>
        <topology evidence="1">Multi-pass membrane protein</topology>
    </subcellularLocation>
</comment>
<feature type="transmembrane region" description="Helical" evidence="9">
    <location>
        <begin position="386"/>
        <end position="405"/>
    </location>
</feature>
<organism evidence="11 12">
    <name type="scientific">Flavimobilis rhizosphaerae</name>
    <dbReference type="NCBI Taxonomy" id="2775421"/>
    <lineage>
        <taxon>Bacteria</taxon>
        <taxon>Bacillati</taxon>
        <taxon>Actinomycetota</taxon>
        <taxon>Actinomycetes</taxon>
        <taxon>Micrococcales</taxon>
        <taxon>Jonesiaceae</taxon>
        <taxon>Flavimobilis</taxon>
    </lineage>
</organism>
<feature type="region of interest" description="Disordered" evidence="8">
    <location>
        <begin position="471"/>
        <end position="546"/>
    </location>
</feature>
<evidence type="ECO:0000256" key="2">
    <source>
        <dbReference type="ARBA" id="ARBA00022475"/>
    </source>
</evidence>
<feature type="compositionally biased region" description="Low complexity" evidence="8">
    <location>
        <begin position="530"/>
        <end position="546"/>
    </location>
</feature>
<feature type="transmembrane region" description="Helical" evidence="9">
    <location>
        <begin position="114"/>
        <end position="133"/>
    </location>
</feature>
<feature type="transmembrane region" description="Helical" evidence="9">
    <location>
        <begin position="207"/>
        <end position="228"/>
    </location>
</feature>
<keyword evidence="2" id="KW-1003">Cell membrane</keyword>
<feature type="transmembrane region" description="Helical" evidence="9">
    <location>
        <begin position="240"/>
        <end position="257"/>
    </location>
</feature>
<feature type="transmembrane region" description="Helical" evidence="9">
    <location>
        <begin position="356"/>
        <end position="374"/>
    </location>
</feature>
<keyword evidence="7 11" id="KW-0012">Acyltransferase</keyword>
<evidence type="ECO:0000256" key="5">
    <source>
        <dbReference type="ARBA" id="ARBA00022989"/>
    </source>
</evidence>
<feature type="transmembrane region" description="Helical" evidence="9">
    <location>
        <begin position="315"/>
        <end position="335"/>
    </location>
</feature>
<feature type="transmembrane region" description="Helical" evidence="9">
    <location>
        <begin position="72"/>
        <end position="93"/>
    </location>
</feature>
<evidence type="ECO:0000256" key="4">
    <source>
        <dbReference type="ARBA" id="ARBA00022692"/>
    </source>
</evidence>
<feature type="region of interest" description="Disordered" evidence="8">
    <location>
        <begin position="1"/>
        <end position="35"/>
    </location>
</feature>
<protein>
    <submittedName>
        <fullName evidence="11">Acyltransferase family protein</fullName>
    </submittedName>
</protein>
<feature type="transmembrane region" description="Helical" evidence="9">
    <location>
        <begin position="46"/>
        <end position="66"/>
    </location>
</feature>
<dbReference type="PANTHER" id="PTHR23028:SF53">
    <property type="entry name" value="ACYL_TRANSF_3 DOMAIN-CONTAINING PROTEIN"/>
    <property type="match status" value="1"/>
</dbReference>
<keyword evidence="3" id="KW-0808">Transferase</keyword>
<keyword evidence="12" id="KW-1185">Reference proteome</keyword>
<gene>
    <name evidence="11" type="ORF">IGS67_13070</name>
</gene>
<dbReference type="EMBL" id="JACZDF010000008">
    <property type="protein sequence ID" value="MBD9700405.1"/>
    <property type="molecule type" value="Genomic_DNA"/>
</dbReference>
<dbReference type="RefSeq" id="WP_192281938.1">
    <property type="nucleotide sequence ID" value="NZ_JACZDF010000008.1"/>
</dbReference>
<keyword evidence="5 9" id="KW-1133">Transmembrane helix</keyword>
<feature type="compositionally biased region" description="Gly residues" evidence="8">
    <location>
        <begin position="474"/>
        <end position="483"/>
    </location>
</feature>